<dbReference type="Proteomes" id="UP000316270">
    <property type="component" value="Chromosome 18"/>
</dbReference>
<sequence>MADLEPPREAHVLHEYELRFSTGLKDAEDHFATPLSNNARSLLLSCRQLSADFEAWFFSSNTFRFACYPSEILNNKLLSMNKIAQMKRVQFSGPAVLLAGRYELTYRFCWCGGSFSAEWEHPFESENACWSEIFDFLSERMNLVEVSIGFEDVPCSSNKIEPGENYLWHVARKMASLWMEEKFARLFIFQPALERCGRQFQHGSLIRPAKIGDLVRIMCFPWHAKDTWAQHRRTKERWEDLQTIWQVFAAWKFSSWQTILADIKARAVLEYLSGELTQIEQDHMDGMIRGPKNYQRAPFENIIVRWERIKRRGPQQGHMSGRPEKHLTFIKTSVAQEGK</sequence>
<name>A0A517LQ78_9PEZI</name>
<keyword evidence="2" id="KW-1185">Reference proteome</keyword>
<proteinExistence type="predicted"/>
<organism evidence="1 2">
    <name type="scientific">Venturia effusa</name>
    <dbReference type="NCBI Taxonomy" id="50376"/>
    <lineage>
        <taxon>Eukaryota</taxon>
        <taxon>Fungi</taxon>
        <taxon>Dikarya</taxon>
        <taxon>Ascomycota</taxon>
        <taxon>Pezizomycotina</taxon>
        <taxon>Dothideomycetes</taxon>
        <taxon>Pleosporomycetidae</taxon>
        <taxon>Venturiales</taxon>
        <taxon>Venturiaceae</taxon>
        <taxon>Venturia</taxon>
    </lineage>
</organism>
<evidence type="ECO:0000313" key="1">
    <source>
        <dbReference type="EMBL" id="QDS77805.1"/>
    </source>
</evidence>
<protein>
    <submittedName>
        <fullName evidence="1">Uncharacterized protein</fullName>
    </submittedName>
</protein>
<evidence type="ECO:0000313" key="2">
    <source>
        <dbReference type="Proteomes" id="UP000316270"/>
    </source>
</evidence>
<reference evidence="1 2" key="1">
    <citation type="submission" date="2019-07" db="EMBL/GenBank/DDBJ databases">
        <title>Finished genome of Venturia effusa.</title>
        <authorList>
            <person name="Young C.A."/>
            <person name="Cox M.P."/>
            <person name="Ganley A.R.D."/>
            <person name="David W.J."/>
        </authorList>
    </citation>
    <scope>NUCLEOTIDE SEQUENCE [LARGE SCALE GENOMIC DNA]</scope>
    <source>
        <strain evidence="2">albino</strain>
    </source>
</reference>
<accession>A0A517LQ78</accession>
<dbReference type="EMBL" id="CP042202">
    <property type="protein sequence ID" value="QDS77805.1"/>
    <property type="molecule type" value="Genomic_DNA"/>
</dbReference>
<dbReference type="AlphaFoldDB" id="A0A517LQ78"/>
<gene>
    <name evidence="1" type="ORF">FKW77_005755</name>
</gene>